<dbReference type="Proteomes" id="UP000325433">
    <property type="component" value="Unassembled WGS sequence"/>
</dbReference>
<sequence>MTLSFVARLCYAIWVLEHGDGVEFCFFSGIGSFNGYRSMVSLIPFLINQHPFYFLCYMPCINASYSLCSFFGLLFFFSSSYSLWLSSRLST</sequence>
<keyword evidence="1" id="KW-1133">Transmembrane helix</keyword>
<keyword evidence="3" id="KW-1185">Reference proteome</keyword>
<organism evidence="2 3">
    <name type="scientific">Aspergillus transmontanensis</name>
    <dbReference type="NCBI Taxonomy" id="1034304"/>
    <lineage>
        <taxon>Eukaryota</taxon>
        <taxon>Fungi</taxon>
        <taxon>Dikarya</taxon>
        <taxon>Ascomycota</taxon>
        <taxon>Pezizomycotina</taxon>
        <taxon>Eurotiomycetes</taxon>
        <taxon>Eurotiomycetidae</taxon>
        <taxon>Eurotiales</taxon>
        <taxon>Aspergillaceae</taxon>
        <taxon>Aspergillus</taxon>
        <taxon>Aspergillus subgen. Circumdati</taxon>
    </lineage>
</organism>
<accession>A0A5N6WCE5</accession>
<keyword evidence="1" id="KW-0812">Transmembrane</keyword>
<proteinExistence type="predicted"/>
<name>A0A5N6WCE5_9EURO</name>
<evidence type="ECO:0000313" key="3">
    <source>
        <dbReference type="Proteomes" id="UP000325433"/>
    </source>
</evidence>
<keyword evidence="1" id="KW-0472">Membrane</keyword>
<reference evidence="3" key="1">
    <citation type="submission" date="2019-04" db="EMBL/GenBank/DDBJ databases">
        <title>Friends and foes A comparative genomics studyof 23 Aspergillus species from section Flavi.</title>
        <authorList>
            <consortium name="DOE Joint Genome Institute"/>
            <person name="Kjaerbolling I."/>
            <person name="Vesth T."/>
            <person name="Frisvad J.C."/>
            <person name="Nybo J.L."/>
            <person name="Theobald S."/>
            <person name="Kildgaard S."/>
            <person name="Isbrandt T."/>
            <person name="Kuo A."/>
            <person name="Sato A."/>
            <person name="Lyhne E.K."/>
            <person name="Kogle M.E."/>
            <person name="Wiebenga A."/>
            <person name="Kun R.S."/>
            <person name="Lubbers R.J."/>
            <person name="Makela M.R."/>
            <person name="Barry K."/>
            <person name="Chovatia M."/>
            <person name="Clum A."/>
            <person name="Daum C."/>
            <person name="Haridas S."/>
            <person name="He G."/>
            <person name="LaButti K."/>
            <person name="Lipzen A."/>
            <person name="Mondo S."/>
            <person name="Riley R."/>
            <person name="Salamov A."/>
            <person name="Simmons B.A."/>
            <person name="Magnuson J.K."/>
            <person name="Henrissat B."/>
            <person name="Mortensen U.H."/>
            <person name="Larsen T.O."/>
            <person name="Devries R.P."/>
            <person name="Grigoriev I.V."/>
            <person name="Machida M."/>
            <person name="Baker S.E."/>
            <person name="Andersen M.R."/>
        </authorList>
    </citation>
    <scope>NUCLEOTIDE SEQUENCE [LARGE SCALE GENOMIC DNA]</scope>
    <source>
        <strain evidence="3">CBS 130015</strain>
    </source>
</reference>
<dbReference type="EMBL" id="ML738298">
    <property type="protein sequence ID" value="KAE8318096.1"/>
    <property type="molecule type" value="Genomic_DNA"/>
</dbReference>
<gene>
    <name evidence="2" type="ORF">BDV41DRAFT_411744</name>
</gene>
<protein>
    <submittedName>
        <fullName evidence="2">Uncharacterized protein</fullName>
    </submittedName>
</protein>
<evidence type="ECO:0000313" key="2">
    <source>
        <dbReference type="EMBL" id="KAE8318096.1"/>
    </source>
</evidence>
<dbReference type="AlphaFoldDB" id="A0A5N6WCE5"/>
<evidence type="ECO:0000256" key="1">
    <source>
        <dbReference type="SAM" id="Phobius"/>
    </source>
</evidence>
<feature type="transmembrane region" description="Helical" evidence="1">
    <location>
        <begin position="52"/>
        <end position="77"/>
    </location>
</feature>